<dbReference type="GO" id="GO:0000976">
    <property type="term" value="F:transcription cis-regulatory region binding"/>
    <property type="evidence" value="ECO:0007669"/>
    <property type="project" value="TreeGrafter"/>
</dbReference>
<dbReference type="GO" id="GO:0032993">
    <property type="term" value="C:protein-DNA complex"/>
    <property type="evidence" value="ECO:0007669"/>
    <property type="project" value="TreeGrafter"/>
</dbReference>
<accession>A0A8H9K6Y0</accession>
<dbReference type="AlphaFoldDB" id="A0A8H9K6Y0"/>
<reference evidence="6" key="2">
    <citation type="submission" date="2019-01" db="EMBL/GenBank/DDBJ databases">
        <authorList>
            <consortium name="NCBI Pathogen Detection Project"/>
        </authorList>
    </citation>
    <scope>NUCLEOTIDE SEQUENCE</scope>
    <source>
        <strain evidence="6">BCW_3452</strain>
    </source>
</reference>
<dbReference type="GO" id="GO:0001217">
    <property type="term" value="F:DNA-binding transcription repressor activity"/>
    <property type="evidence" value="ECO:0007669"/>
    <property type="project" value="TreeGrafter"/>
</dbReference>
<dbReference type="InterPro" id="IPR027444">
    <property type="entry name" value="H-NS_C_dom"/>
</dbReference>
<dbReference type="SMART" id="SM00528">
    <property type="entry name" value="HNS"/>
    <property type="match status" value="1"/>
</dbReference>
<protein>
    <submittedName>
        <fullName evidence="6">Transcriptional regulator</fullName>
    </submittedName>
</protein>
<dbReference type="Pfam" id="PF00816">
    <property type="entry name" value="Histone_HNS"/>
    <property type="match status" value="1"/>
</dbReference>
<gene>
    <name evidence="6" type="ORF">I7730_00975</name>
</gene>
<dbReference type="PANTHER" id="PTHR38097:SF2">
    <property type="entry name" value="DNA-BINDING PROTEIN STPA"/>
    <property type="match status" value="1"/>
</dbReference>
<keyword evidence="3" id="KW-0963">Cytoplasm</keyword>
<dbReference type="GO" id="GO:0005829">
    <property type="term" value="C:cytosol"/>
    <property type="evidence" value="ECO:0007669"/>
    <property type="project" value="TreeGrafter"/>
</dbReference>
<evidence type="ECO:0000256" key="3">
    <source>
        <dbReference type="ARBA" id="ARBA00022490"/>
    </source>
</evidence>
<dbReference type="SUPFAM" id="SSF81273">
    <property type="entry name" value="H-NS histone-like proteins"/>
    <property type="match status" value="1"/>
</dbReference>
<proteinExistence type="inferred from homology"/>
<comment type="caution">
    <text evidence="6">The sequence shown here is derived from an EMBL/GenBank/DDBJ whole genome shotgun (WGS) entry which is preliminary data.</text>
</comment>
<dbReference type="EMBL" id="DACRBY010000001">
    <property type="protein sequence ID" value="HAS8538372.1"/>
    <property type="molecule type" value="Genomic_DNA"/>
</dbReference>
<evidence type="ECO:0000313" key="6">
    <source>
        <dbReference type="EMBL" id="HAS8538372.1"/>
    </source>
</evidence>
<organism evidence="6">
    <name type="scientific">Vibrio vulnificus</name>
    <dbReference type="NCBI Taxonomy" id="672"/>
    <lineage>
        <taxon>Bacteria</taxon>
        <taxon>Pseudomonadati</taxon>
        <taxon>Pseudomonadota</taxon>
        <taxon>Gammaproteobacteria</taxon>
        <taxon>Vibrionales</taxon>
        <taxon>Vibrionaceae</taxon>
        <taxon>Vibrio</taxon>
    </lineage>
</organism>
<evidence type="ECO:0000259" key="5">
    <source>
        <dbReference type="SMART" id="SM00528"/>
    </source>
</evidence>
<dbReference type="GO" id="GO:0003681">
    <property type="term" value="F:bent DNA binding"/>
    <property type="evidence" value="ECO:0007669"/>
    <property type="project" value="TreeGrafter"/>
</dbReference>
<comment type="similarity">
    <text evidence="2">Belongs to the histone-like protein H-NS family.</text>
</comment>
<evidence type="ECO:0000256" key="4">
    <source>
        <dbReference type="ARBA" id="ARBA00023125"/>
    </source>
</evidence>
<reference evidence="6" key="1">
    <citation type="journal article" date="2018" name="Genome Biol.">
        <title>SKESA: strategic k-mer extension for scrupulous assemblies.</title>
        <authorList>
            <person name="Souvorov A."/>
            <person name="Agarwala R."/>
            <person name="Lipman D.J."/>
        </authorList>
    </citation>
    <scope>NUCLEOTIDE SEQUENCE</scope>
    <source>
        <strain evidence="6">BCW_3452</strain>
    </source>
</reference>
<feature type="domain" description="DNA-binding protein H-NS-like C-terminal" evidence="5">
    <location>
        <begin position="97"/>
        <end position="143"/>
    </location>
</feature>
<keyword evidence="4" id="KW-0238">DNA-binding</keyword>
<dbReference type="GO" id="GO:0009295">
    <property type="term" value="C:nucleoid"/>
    <property type="evidence" value="ECO:0007669"/>
    <property type="project" value="UniProtKB-SubCell"/>
</dbReference>
<dbReference type="Proteomes" id="UP000863257">
    <property type="component" value="Unassembled WGS sequence"/>
</dbReference>
<sequence>MSDVNNILNTLLNPKKILMLLKNTGMSVDSMKMIRNTLKIVDEKLVELIDLEEESAKKLQTIVDEIGTKGVDRQALAYMLQHGNLVGFREGGVPVLKAKREKRPPKYIYIKNGEEVTWTGQGRTPSVIQKGLDSGKCLDDYLIS</sequence>
<comment type="subcellular location">
    <subcellularLocation>
        <location evidence="1">Cytoplasm</location>
        <location evidence="1">Nucleoid</location>
    </subcellularLocation>
</comment>
<dbReference type="Gene3D" id="4.10.430.10">
    <property type="entry name" value="Histone-like protein H-NS, C-terminal domain"/>
    <property type="match status" value="1"/>
</dbReference>
<dbReference type="GO" id="GO:0003680">
    <property type="term" value="F:minor groove of adenine-thymine-rich DNA binding"/>
    <property type="evidence" value="ECO:0007669"/>
    <property type="project" value="TreeGrafter"/>
</dbReference>
<name>A0A8H9K6Y0_VIBVL</name>
<evidence type="ECO:0000256" key="1">
    <source>
        <dbReference type="ARBA" id="ARBA00004453"/>
    </source>
</evidence>
<dbReference type="PANTHER" id="PTHR38097">
    <property type="match status" value="1"/>
</dbReference>
<evidence type="ECO:0000256" key="2">
    <source>
        <dbReference type="ARBA" id="ARBA00010610"/>
    </source>
</evidence>
<dbReference type="InterPro" id="IPR037150">
    <property type="entry name" value="H-NS_C_dom_sf"/>
</dbReference>